<dbReference type="PANTHER" id="PTHR45639:SF34">
    <property type="entry name" value="CHAPERONE PROTEIN DNAK"/>
    <property type="match status" value="1"/>
</dbReference>
<keyword evidence="3" id="KW-0067">ATP-binding</keyword>
<dbReference type="Pfam" id="PF00012">
    <property type="entry name" value="HSP70"/>
    <property type="match status" value="1"/>
</dbReference>
<sequence>MAKIIGIDLGTTNSCVAVLEGDKVKVIENAEGARTTPSIIAYKDGEILVGQSAKRQAVTNPKNTLFAIKRLIGRRYEDQA</sequence>
<dbReference type="Proteomes" id="UP000262257">
    <property type="component" value="Unassembled WGS sequence"/>
</dbReference>
<dbReference type="SUPFAM" id="SSF53067">
    <property type="entry name" value="Actin-like ATPase domain"/>
    <property type="match status" value="1"/>
</dbReference>
<dbReference type="PROSITE" id="PS00297">
    <property type="entry name" value="HSP70_1"/>
    <property type="match status" value="1"/>
</dbReference>
<dbReference type="InterPro" id="IPR018181">
    <property type="entry name" value="Heat_shock_70_CS"/>
</dbReference>
<comment type="caution">
    <text evidence="4">The sequence shown here is derived from an EMBL/GenBank/DDBJ whole genome shotgun (WGS) entry which is preliminary data.</text>
</comment>
<evidence type="ECO:0000256" key="3">
    <source>
        <dbReference type="ARBA" id="ARBA00022840"/>
    </source>
</evidence>
<evidence type="ECO:0000256" key="2">
    <source>
        <dbReference type="ARBA" id="ARBA00022741"/>
    </source>
</evidence>
<keyword evidence="2" id="KW-0547">Nucleotide-binding</keyword>
<dbReference type="GO" id="GO:0030968">
    <property type="term" value="P:endoplasmic reticulum unfolded protein response"/>
    <property type="evidence" value="ECO:0007669"/>
    <property type="project" value="TreeGrafter"/>
</dbReference>
<dbReference type="InterPro" id="IPR043129">
    <property type="entry name" value="ATPase_NBD"/>
</dbReference>
<reference evidence="4 5" key="1">
    <citation type="journal article" date="2018" name="Nat. Biotechnol.">
        <title>A standardized bacterial taxonomy based on genome phylogeny substantially revises the tree of life.</title>
        <authorList>
            <person name="Parks D.H."/>
            <person name="Chuvochina M."/>
            <person name="Waite D.W."/>
            <person name="Rinke C."/>
            <person name="Skarshewski A."/>
            <person name="Chaumeil P.A."/>
            <person name="Hugenholtz P."/>
        </authorList>
    </citation>
    <scope>NUCLEOTIDE SEQUENCE [LARGE SCALE GENOMIC DNA]</scope>
    <source>
        <strain evidence="4">UBA10045</strain>
    </source>
</reference>
<name>A0A3D3FXH0_ACIRA</name>
<dbReference type="InterPro" id="IPR013126">
    <property type="entry name" value="Hsp_70_fam"/>
</dbReference>
<accession>A0A3D3FXH0</accession>
<dbReference type="AlphaFoldDB" id="A0A3D3FXH0"/>
<feature type="non-terminal residue" evidence="4">
    <location>
        <position position="80"/>
    </location>
</feature>
<dbReference type="GO" id="GO:0140662">
    <property type="term" value="F:ATP-dependent protein folding chaperone"/>
    <property type="evidence" value="ECO:0007669"/>
    <property type="project" value="InterPro"/>
</dbReference>
<organism evidence="4 5">
    <name type="scientific">Acinetobacter radioresistens</name>
    <dbReference type="NCBI Taxonomy" id="40216"/>
    <lineage>
        <taxon>Bacteria</taxon>
        <taxon>Pseudomonadati</taxon>
        <taxon>Pseudomonadota</taxon>
        <taxon>Gammaproteobacteria</taxon>
        <taxon>Moraxellales</taxon>
        <taxon>Moraxellaceae</taxon>
        <taxon>Acinetobacter</taxon>
    </lineage>
</organism>
<dbReference type="EMBL" id="DPXL01000007">
    <property type="protein sequence ID" value="HCM30325.1"/>
    <property type="molecule type" value="Genomic_DNA"/>
</dbReference>
<dbReference type="FunFam" id="3.30.420.40:FF:000545">
    <property type="entry name" value="Endoplasmic reticulum chaperone BiP"/>
    <property type="match status" value="1"/>
</dbReference>
<proteinExistence type="inferred from homology"/>
<dbReference type="Gene3D" id="3.30.420.40">
    <property type="match status" value="1"/>
</dbReference>
<protein>
    <submittedName>
        <fullName evidence="4">Molecular chaperone DnaK</fullName>
    </submittedName>
</protein>
<gene>
    <name evidence="4" type="primary">dnaK</name>
    <name evidence="4" type="ORF">DIC32_00405</name>
</gene>
<comment type="similarity">
    <text evidence="1">Belongs to the heat shock protein 70 family.</text>
</comment>
<evidence type="ECO:0000313" key="4">
    <source>
        <dbReference type="EMBL" id="HCM30325.1"/>
    </source>
</evidence>
<dbReference type="GO" id="GO:0005524">
    <property type="term" value="F:ATP binding"/>
    <property type="evidence" value="ECO:0007669"/>
    <property type="project" value="UniProtKB-KW"/>
</dbReference>
<evidence type="ECO:0000256" key="1">
    <source>
        <dbReference type="ARBA" id="ARBA00007381"/>
    </source>
</evidence>
<dbReference type="PANTHER" id="PTHR45639">
    <property type="entry name" value="HSC70CB, ISOFORM G-RELATED"/>
    <property type="match status" value="1"/>
</dbReference>
<evidence type="ECO:0000313" key="5">
    <source>
        <dbReference type="Proteomes" id="UP000262257"/>
    </source>
</evidence>
<dbReference type="PRINTS" id="PR00301">
    <property type="entry name" value="HEATSHOCK70"/>
</dbReference>